<dbReference type="Gene3D" id="3.30.200.20">
    <property type="entry name" value="Phosphorylase Kinase, domain 1"/>
    <property type="match status" value="1"/>
</dbReference>
<comment type="caution">
    <text evidence="10">The sequence shown here is derived from an EMBL/GenBank/DDBJ whole genome shotgun (WGS) entry which is preliminary data.</text>
</comment>
<organism evidence="10 11">
    <name type="scientific">Pichia kudriavzevii</name>
    <name type="common">Yeast</name>
    <name type="synonym">Issatchenkia orientalis</name>
    <dbReference type="NCBI Taxonomy" id="4909"/>
    <lineage>
        <taxon>Eukaryota</taxon>
        <taxon>Fungi</taxon>
        <taxon>Dikarya</taxon>
        <taxon>Ascomycota</taxon>
        <taxon>Saccharomycotina</taxon>
        <taxon>Pichiomycetes</taxon>
        <taxon>Pichiales</taxon>
        <taxon>Pichiaceae</taxon>
        <taxon>Pichia</taxon>
    </lineage>
</organism>
<comment type="catalytic activity">
    <reaction evidence="8">
        <text>L-seryl-[protein] + ATP = O-phospho-L-seryl-[protein] + ADP + H(+)</text>
        <dbReference type="Rhea" id="RHEA:17989"/>
        <dbReference type="Rhea" id="RHEA-COMP:9863"/>
        <dbReference type="Rhea" id="RHEA-COMP:11604"/>
        <dbReference type="ChEBI" id="CHEBI:15378"/>
        <dbReference type="ChEBI" id="CHEBI:29999"/>
        <dbReference type="ChEBI" id="CHEBI:30616"/>
        <dbReference type="ChEBI" id="CHEBI:83421"/>
        <dbReference type="ChEBI" id="CHEBI:456216"/>
        <dbReference type="EC" id="2.7.11.11"/>
    </reaction>
</comment>
<proteinExistence type="predicted"/>
<dbReference type="InterPro" id="IPR000961">
    <property type="entry name" value="AGC-kinase_C"/>
</dbReference>
<evidence type="ECO:0000256" key="2">
    <source>
        <dbReference type="ARBA" id="ARBA00022527"/>
    </source>
</evidence>
<dbReference type="EMBL" id="MQVM01000039">
    <property type="protein sequence ID" value="ONH71218.1"/>
    <property type="molecule type" value="Genomic_DNA"/>
</dbReference>
<dbReference type="GO" id="GO:0005952">
    <property type="term" value="C:cAMP-dependent protein kinase complex"/>
    <property type="evidence" value="ECO:0007669"/>
    <property type="project" value="TreeGrafter"/>
</dbReference>
<keyword evidence="5 10" id="KW-0418">Kinase</keyword>
<keyword evidence="4" id="KW-0547">Nucleotide-binding</keyword>
<dbReference type="InterPro" id="IPR011009">
    <property type="entry name" value="Kinase-like_dom_sf"/>
</dbReference>
<evidence type="ECO:0000256" key="5">
    <source>
        <dbReference type="ARBA" id="ARBA00022777"/>
    </source>
</evidence>
<evidence type="ECO:0000259" key="9">
    <source>
        <dbReference type="PROSITE" id="PS51285"/>
    </source>
</evidence>
<reference evidence="11" key="1">
    <citation type="journal article" date="2017" name="Genome Announc.">
        <title>Genome sequences of Cyberlindnera fabianii 65, Pichia kudriavzevii 129, and Saccharomyces cerevisiae 131 isolated from fermented masau fruits in Zimbabwe.</title>
        <authorList>
            <person name="van Rijswijck I.M.H."/>
            <person name="Derks M.F.L."/>
            <person name="Abee T."/>
            <person name="de Ridder D."/>
            <person name="Smid E.J."/>
        </authorList>
    </citation>
    <scope>NUCLEOTIDE SEQUENCE [LARGE SCALE GENOMIC DNA]</scope>
    <source>
        <strain evidence="11">129</strain>
    </source>
</reference>
<dbReference type="SUPFAM" id="SSF56112">
    <property type="entry name" value="Protein kinase-like (PK-like)"/>
    <property type="match status" value="1"/>
</dbReference>
<dbReference type="GO" id="GO:0005634">
    <property type="term" value="C:nucleus"/>
    <property type="evidence" value="ECO:0007669"/>
    <property type="project" value="TreeGrafter"/>
</dbReference>
<evidence type="ECO:0000256" key="4">
    <source>
        <dbReference type="ARBA" id="ARBA00022741"/>
    </source>
</evidence>
<dbReference type="GO" id="GO:0004691">
    <property type="term" value="F:cAMP-dependent protein kinase activity"/>
    <property type="evidence" value="ECO:0007669"/>
    <property type="project" value="UniProtKB-EC"/>
</dbReference>
<feature type="domain" description="AGC-kinase C-terminal" evidence="9">
    <location>
        <begin position="68"/>
        <end position="124"/>
    </location>
</feature>
<dbReference type="GO" id="GO:0005829">
    <property type="term" value="C:cytosol"/>
    <property type="evidence" value="ECO:0007669"/>
    <property type="project" value="TreeGrafter"/>
</dbReference>
<keyword evidence="3" id="KW-0808">Transferase</keyword>
<dbReference type="VEuPathDB" id="FungiDB:C5L36_0D01850"/>
<dbReference type="Proteomes" id="UP000189274">
    <property type="component" value="Unassembled WGS sequence"/>
</dbReference>
<evidence type="ECO:0000256" key="8">
    <source>
        <dbReference type="ARBA" id="ARBA00047454"/>
    </source>
</evidence>
<keyword evidence="2" id="KW-0723">Serine/threonine-protein kinase</keyword>
<dbReference type="GO" id="GO:0005524">
    <property type="term" value="F:ATP binding"/>
    <property type="evidence" value="ECO:0007669"/>
    <property type="project" value="UniProtKB-KW"/>
</dbReference>
<evidence type="ECO:0000256" key="7">
    <source>
        <dbReference type="ARBA" id="ARBA00047292"/>
    </source>
</evidence>
<name>A0A1V2LGE2_PICKU</name>
<dbReference type="EC" id="2.7.11.11" evidence="1"/>
<dbReference type="PANTHER" id="PTHR24353:SF153">
    <property type="entry name" value="CAMP-DEPENDENT PROTEIN KINASE CATALYTIC SUBUNIT 1"/>
    <property type="match status" value="1"/>
</dbReference>
<evidence type="ECO:0000313" key="10">
    <source>
        <dbReference type="EMBL" id="ONH71218.1"/>
    </source>
</evidence>
<sequence>MIAGTTPFYDPSPMKTYENITKCEISYPNHFQLDVINLLQGLITKDVTYRLGNLKNGILDIKNHRWFNEVIWDNLLKGNIETPYEPNIASGTGDASQFERYPEVAYDYGISGIKDEYGYLFPDF</sequence>
<protein>
    <recommendedName>
        <fullName evidence="1">cAMP-dependent protein kinase</fullName>
        <ecNumber evidence="1">2.7.11.11</ecNumber>
    </recommendedName>
</protein>
<keyword evidence="6" id="KW-0067">ATP-binding</keyword>
<dbReference type="AlphaFoldDB" id="A0A1V2LGE2"/>
<evidence type="ECO:0000256" key="6">
    <source>
        <dbReference type="ARBA" id="ARBA00022840"/>
    </source>
</evidence>
<dbReference type="PROSITE" id="PS51285">
    <property type="entry name" value="AGC_KINASE_CTER"/>
    <property type="match status" value="1"/>
</dbReference>
<dbReference type="Gene3D" id="1.10.510.10">
    <property type="entry name" value="Transferase(Phosphotransferase) domain 1"/>
    <property type="match status" value="1"/>
</dbReference>
<gene>
    <name evidence="10" type="ORF">BOH78_4670</name>
</gene>
<comment type="catalytic activity">
    <reaction evidence="7">
        <text>L-threonyl-[protein] + ATP = O-phospho-L-threonyl-[protein] + ADP + H(+)</text>
        <dbReference type="Rhea" id="RHEA:46608"/>
        <dbReference type="Rhea" id="RHEA-COMP:11060"/>
        <dbReference type="Rhea" id="RHEA-COMP:11605"/>
        <dbReference type="ChEBI" id="CHEBI:15378"/>
        <dbReference type="ChEBI" id="CHEBI:30013"/>
        <dbReference type="ChEBI" id="CHEBI:30616"/>
        <dbReference type="ChEBI" id="CHEBI:61977"/>
        <dbReference type="ChEBI" id="CHEBI:456216"/>
        <dbReference type="EC" id="2.7.11.11"/>
    </reaction>
</comment>
<evidence type="ECO:0000256" key="3">
    <source>
        <dbReference type="ARBA" id="ARBA00022679"/>
    </source>
</evidence>
<accession>A0A1V2LGE2</accession>
<evidence type="ECO:0000313" key="11">
    <source>
        <dbReference type="Proteomes" id="UP000189274"/>
    </source>
</evidence>
<dbReference type="PANTHER" id="PTHR24353">
    <property type="entry name" value="CYCLIC NUCLEOTIDE-DEPENDENT PROTEIN KINASE"/>
    <property type="match status" value="1"/>
</dbReference>
<evidence type="ECO:0000256" key="1">
    <source>
        <dbReference type="ARBA" id="ARBA00012444"/>
    </source>
</evidence>